<organism evidence="13 14">
    <name type="scientific">Dermatophagoides pteronyssinus</name>
    <name type="common">European house dust mite</name>
    <dbReference type="NCBI Taxonomy" id="6956"/>
    <lineage>
        <taxon>Eukaryota</taxon>
        <taxon>Metazoa</taxon>
        <taxon>Ecdysozoa</taxon>
        <taxon>Arthropoda</taxon>
        <taxon>Chelicerata</taxon>
        <taxon>Arachnida</taxon>
        <taxon>Acari</taxon>
        <taxon>Acariformes</taxon>
        <taxon>Sarcoptiformes</taxon>
        <taxon>Astigmata</taxon>
        <taxon>Psoroptidia</taxon>
        <taxon>Analgoidea</taxon>
        <taxon>Pyroglyphidae</taxon>
        <taxon>Dermatophagoidinae</taxon>
        <taxon>Dermatophagoides</taxon>
    </lineage>
</organism>
<comment type="similarity">
    <text evidence="3">Belongs to the WD repeat fritz family.</text>
</comment>
<evidence type="ECO:0000256" key="4">
    <source>
        <dbReference type="ARBA" id="ARBA00022475"/>
    </source>
</evidence>
<name>A0A6P6YHZ7_DERPT</name>
<dbReference type="GO" id="GO:0097541">
    <property type="term" value="C:axonemal basal plate"/>
    <property type="evidence" value="ECO:0007669"/>
    <property type="project" value="TreeGrafter"/>
</dbReference>
<dbReference type="PANTHER" id="PTHR13667">
    <property type="entry name" value="HOMOLOC-13"/>
    <property type="match status" value="1"/>
</dbReference>
<dbReference type="Proteomes" id="UP000515146">
    <property type="component" value="Unplaced"/>
</dbReference>
<evidence type="ECO:0000256" key="6">
    <source>
        <dbReference type="ARBA" id="ARBA00022574"/>
    </source>
</evidence>
<dbReference type="GO" id="GO:0044782">
    <property type="term" value="P:cilium organization"/>
    <property type="evidence" value="ECO:0007669"/>
    <property type="project" value="TreeGrafter"/>
</dbReference>
<dbReference type="AlphaFoldDB" id="A0A6P6YHZ7"/>
<keyword evidence="13" id="KW-1185">Reference proteome</keyword>
<evidence type="ECO:0000256" key="12">
    <source>
        <dbReference type="ARBA" id="ARBA00023273"/>
    </source>
</evidence>
<evidence type="ECO:0000256" key="8">
    <source>
        <dbReference type="ARBA" id="ARBA00022794"/>
    </source>
</evidence>
<reference evidence="14" key="1">
    <citation type="submission" date="2025-08" db="UniProtKB">
        <authorList>
            <consortium name="RefSeq"/>
        </authorList>
    </citation>
    <scope>IDENTIFICATION</scope>
    <source>
        <strain evidence="14">Airmid</strain>
    </source>
</reference>
<evidence type="ECO:0000313" key="13">
    <source>
        <dbReference type="Proteomes" id="UP000515146"/>
    </source>
</evidence>
<protein>
    <submittedName>
        <fullName evidence="14">WD repeat-containing and planar cell polarity effector protein fritz homolog</fullName>
    </submittedName>
</protein>
<dbReference type="InterPro" id="IPR024511">
    <property type="entry name" value="Frtz"/>
</dbReference>
<evidence type="ECO:0000313" key="14">
    <source>
        <dbReference type="RefSeq" id="XP_027204900.1"/>
    </source>
</evidence>
<dbReference type="Pfam" id="PF11768">
    <property type="entry name" value="Frtz"/>
    <property type="match status" value="1"/>
</dbReference>
<accession>A0A6P6YHZ7</accession>
<evidence type="ECO:0000256" key="2">
    <source>
        <dbReference type="ARBA" id="ARBA00004430"/>
    </source>
</evidence>
<dbReference type="GO" id="GO:0007399">
    <property type="term" value="P:nervous system development"/>
    <property type="evidence" value="ECO:0007669"/>
    <property type="project" value="TreeGrafter"/>
</dbReference>
<keyword evidence="8" id="KW-0970">Cilium biogenesis/degradation</keyword>
<evidence type="ECO:0000256" key="10">
    <source>
        <dbReference type="ARBA" id="ARBA00023136"/>
    </source>
</evidence>
<keyword evidence="12" id="KW-0966">Cell projection</keyword>
<dbReference type="GO" id="GO:0005886">
    <property type="term" value="C:plasma membrane"/>
    <property type="evidence" value="ECO:0007669"/>
    <property type="project" value="UniProtKB-SubCell"/>
</dbReference>
<dbReference type="OMA" id="PMTPIDY"/>
<gene>
    <name evidence="14" type="primary">LOC113798544</name>
</gene>
<keyword evidence="4" id="KW-1003">Cell membrane</keyword>
<keyword evidence="10" id="KW-0472">Membrane</keyword>
<dbReference type="KEGG" id="dpte:113798544"/>
<dbReference type="GO" id="GO:0045184">
    <property type="term" value="P:establishment of protein localization"/>
    <property type="evidence" value="ECO:0007669"/>
    <property type="project" value="TreeGrafter"/>
</dbReference>
<evidence type="ECO:0000256" key="7">
    <source>
        <dbReference type="ARBA" id="ARBA00022737"/>
    </source>
</evidence>
<evidence type="ECO:0000256" key="1">
    <source>
        <dbReference type="ARBA" id="ARBA00004236"/>
    </source>
</evidence>
<evidence type="ECO:0000256" key="3">
    <source>
        <dbReference type="ARBA" id="ARBA00006059"/>
    </source>
</evidence>
<dbReference type="OrthoDB" id="10013020at2759"/>
<proteinExistence type="inferred from homology"/>
<dbReference type="InParanoid" id="A0A6P6YHZ7"/>
<dbReference type="RefSeq" id="XP_027204900.1">
    <property type="nucleotide sequence ID" value="XM_027349099.1"/>
</dbReference>
<dbReference type="SUPFAM" id="SSF50978">
    <property type="entry name" value="WD40 repeat-like"/>
    <property type="match status" value="1"/>
</dbReference>
<keyword evidence="9" id="KW-0969">Cilium</keyword>
<dbReference type="PANTHER" id="PTHR13667:SF5">
    <property type="entry name" value="WD REPEAT-CONTAINING AND PLANAR CELL POLARITY EFFECTOR PROTEIN FRITZ HOMOLOG"/>
    <property type="match status" value="1"/>
</dbReference>
<dbReference type="InterPro" id="IPR036322">
    <property type="entry name" value="WD40_repeat_dom_sf"/>
</dbReference>
<keyword evidence="11" id="KW-0206">Cytoskeleton</keyword>
<keyword evidence="6" id="KW-0853">WD repeat</keyword>
<evidence type="ECO:0000256" key="5">
    <source>
        <dbReference type="ARBA" id="ARBA00022490"/>
    </source>
</evidence>
<evidence type="ECO:0000256" key="9">
    <source>
        <dbReference type="ARBA" id="ARBA00023069"/>
    </source>
</evidence>
<evidence type="ECO:0000256" key="11">
    <source>
        <dbReference type="ARBA" id="ARBA00023212"/>
    </source>
</evidence>
<comment type="subcellular location">
    <subcellularLocation>
        <location evidence="1">Cell membrane</location>
    </subcellularLocation>
    <subcellularLocation>
        <location evidence="2">Cytoplasm</location>
        <location evidence="2">Cytoskeleton</location>
        <location evidence="2">Cilium axoneme</location>
    </subcellularLocation>
</comment>
<keyword evidence="7" id="KW-0677">Repeat</keyword>
<sequence length="601" mass="69371">MPKGSSFELSSLLSRCLLNGYQPNIDRLKSYQIQKIRRRLKLLEHYLINYSVCHLKWFERLPNGFRGIVFAFNHGLISSICFDSDYQSIIYVGHDHIVPNKLSSKRISSIEMTDNAVIIAFVEPFIAMIEFDDSIDLGPKLKFKNNYRLKHLEQLGGHNNGRGMAKRNIAICESVNLALLWSNRMPHRPINKLLPITPTVRQTQQQIEKNLALLTLDDFRLIEFDHSINGEILQADFVTNDRGKFGVLHKQKTSVYNLTYSLFEFIEPNGDNVVPNDCGPIKLLFEIGIPLEKLCFGAEFTRLQDKILLLCDDESVMLFNIEQNVLYALNSSKPICHMAMYPLDSLFVTCDPNGSISFYDIAFQNIIHSRNSISNDCHPNSNMSVKRLQFLSADILVVLMVENRRQDSIDTIGHSQQPISSILRTKDSINHHMTTTCCMKLYHLPYRLSFKHLINEYLYRKQYEESLNVLRTINWNCSSEQAYHCLHIIFQHLITAPLSSVPNGDVEKTIDKYIESTLATFLLPMTPIDYKIFEQILPDIRQLAIRFFYHLVRNGSFEKAYQLGIELKSTRLFLLLAQLSRMNGQLELSNKSHEQARKLLN</sequence>
<keyword evidence="5" id="KW-0963">Cytoplasm</keyword>